<dbReference type="GO" id="GO:0016709">
    <property type="term" value="F:oxidoreductase activity, acting on paired donors, with incorporation or reduction of molecular oxygen, NAD(P)H as one donor, and incorporation of one atom of oxygen"/>
    <property type="evidence" value="ECO:0007669"/>
    <property type="project" value="UniProtKB-ARBA"/>
</dbReference>
<dbReference type="InterPro" id="IPR012941">
    <property type="entry name" value="Phe_hydrox_C_dim_dom"/>
</dbReference>
<evidence type="ECO:0000313" key="9">
    <source>
        <dbReference type="Proteomes" id="UP001230504"/>
    </source>
</evidence>
<comment type="caution">
    <text evidence="8">The sequence shown here is derived from an EMBL/GenBank/DDBJ whole genome shotgun (WGS) entry which is preliminary data.</text>
</comment>
<feature type="region of interest" description="Disordered" evidence="5">
    <location>
        <begin position="537"/>
        <end position="556"/>
    </location>
</feature>
<keyword evidence="9" id="KW-1185">Reference proteome</keyword>
<dbReference type="SUPFAM" id="SSF51905">
    <property type="entry name" value="FAD/NAD(P)-binding domain"/>
    <property type="match status" value="1"/>
</dbReference>
<feature type="domain" description="Phenol hydroxylase-like C-terminal dimerisation" evidence="7">
    <location>
        <begin position="553"/>
        <end position="724"/>
    </location>
</feature>
<evidence type="ECO:0000256" key="1">
    <source>
        <dbReference type="ARBA" id="ARBA00007801"/>
    </source>
</evidence>
<dbReference type="GeneID" id="85446679"/>
<proteinExistence type="inferred from homology"/>
<feature type="region of interest" description="Disordered" evidence="5">
    <location>
        <begin position="32"/>
        <end position="55"/>
    </location>
</feature>
<comment type="similarity">
    <text evidence="1">Belongs to the PheA/TfdB FAD monooxygenase family.</text>
</comment>
<protein>
    <submittedName>
        <fullName evidence="8">FAD binding domain-containing protein</fullName>
    </submittedName>
</protein>
<dbReference type="Gene3D" id="3.40.30.20">
    <property type="match status" value="1"/>
</dbReference>
<dbReference type="AlphaFoldDB" id="A0AAD8UUG3"/>
<evidence type="ECO:0000313" key="8">
    <source>
        <dbReference type="EMBL" id="KAK1561646.1"/>
    </source>
</evidence>
<evidence type="ECO:0000256" key="3">
    <source>
        <dbReference type="ARBA" id="ARBA00022827"/>
    </source>
</evidence>
<dbReference type="InterPro" id="IPR002938">
    <property type="entry name" value="FAD-bd"/>
</dbReference>
<dbReference type="EMBL" id="JAHLJV010000257">
    <property type="protein sequence ID" value="KAK1561646.1"/>
    <property type="molecule type" value="Genomic_DNA"/>
</dbReference>
<dbReference type="Proteomes" id="UP001230504">
    <property type="component" value="Unassembled WGS sequence"/>
</dbReference>
<gene>
    <name evidence="8" type="ORF">LY79DRAFT_645254</name>
</gene>
<dbReference type="RefSeq" id="XP_060406781.1">
    <property type="nucleotide sequence ID" value="XM_060562439.1"/>
</dbReference>
<dbReference type="SUPFAM" id="SSF54373">
    <property type="entry name" value="FAD-linked reductases, C-terminal domain"/>
    <property type="match status" value="1"/>
</dbReference>
<dbReference type="InterPro" id="IPR036249">
    <property type="entry name" value="Thioredoxin-like_sf"/>
</dbReference>
<keyword evidence="2" id="KW-0285">Flavoprotein</keyword>
<organism evidence="8 9">
    <name type="scientific">Colletotrichum navitas</name>
    <dbReference type="NCBI Taxonomy" id="681940"/>
    <lineage>
        <taxon>Eukaryota</taxon>
        <taxon>Fungi</taxon>
        <taxon>Dikarya</taxon>
        <taxon>Ascomycota</taxon>
        <taxon>Pezizomycotina</taxon>
        <taxon>Sordariomycetes</taxon>
        <taxon>Hypocreomycetidae</taxon>
        <taxon>Glomerellales</taxon>
        <taxon>Glomerellaceae</taxon>
        <taxon>Colletotrichum</taxon>
        <taxon>Colletotrichum graminicola species complex</taxon>
    </lineage>
</organism>
<dbReference type="GO" id="GO:0071949">
    <property type="term" value="F:FAD binding"/>
    <property type="evidence" value="ECO:0007669"/>
    <property type="project" value="InterPro"/>
</dbReference>
<feature type="compositionally biased region" description="Low complexity" evidence="5">
    <location>
        <begin position="537"/>
        <end position="550"/>
    </location>
</feature>
<evidence type="ECO:0000256" key="2">
    <source>
        <dbReference type="ARBA" id="ARBA00022630"/>
    </source>
</evidence>
<dbReference type="InterPro" id="IPR038220">
    <property type="entry name" value="PHOX_C_sf"/>
</dbReference>
<dbReference type="InterPro" id="IPR036188">
    <property type="entry name" value="FAD/NAD-bd_sf"/>
</dbReference>
<keyword evidence="3" id="KW-0274">FAD</keyword>
<dbReference type="InterPro" id="IPR050641">
    <property type="entry name" value="RIFMO-like"/>
</dbReference>
<evidence type="ECO:0000259" key="7">
    <source>
        <dbReference type="Pfam" id="PF07976"/>
    </source>
</evidence>
<dbReference type="PANTHER" id="PTHR43004">
    <property type="entry name" value="TRK SYSTEM POTASSIUM UPTAKE PROTEIN"/>
    <property type="match status" value="1"/>
</dbReference>
<evidence type="ECO:0000256" key="5">
    <source>
        <dbReference type="SAM" id="MobiDB-lite"/>
    </source>
</evidence>
<evidence type="ECO:0000256" key="4">
    <source>
        <dbReference type="ARBA" id="ARBA00023002"/>
    </source>
</evidence>
<dbReference type="Gene3D" id="3.30.9.10">
    <property type="entry name" value="D-Amino Acid Oxidase, subunit A, domain 2"/>
    <property type="match status" value="1"/>
</dbReference>
<dbReference type="Pfam" id="PF01494">
    <property type="entry name" value="FAD_binding_3"/>
    <property type="match status" value="1"/>
</dbReference>
<evidence type="ECO:0000259" key="6">
    <source>
        <dbReference type="Pfam" id="PF01494"/>
    </source>
</evidence>
<accession>A0AAD8UUG3</accession>
<feature type="domain" description="FAD-binding" evidence="6">
    <location>
        <begin position="87"/>
        <end position="460"/>
    </location>
</feature>
<reference evidence="8" key="1">
    <citation type="submission" date="2021-06" db="EMBL/GenBank/DDBJ databases">
        <title>Comparative genomics, transcriptomics and evolutionary studies reveal genomic signatures of adaptation to plant cell wall in hemibiotrophic fungi.</title>
        <authorList>
            <consortium name="DOE Joint Genome Institute"/>
            <person name="Baroncelli R."/>
            <person name="Diaz J.F."/>
            <person name="Benocci T."/>
            <person name="Peng M."/>
            <person name="Battaglia E."/>
            <person name="Haridas S."/>
            <person name="Andreopoulos W."/>
            <person name="Labutti K."/>
            <person name="Pangilinan J."/>
            <person name="Floch G.L."/>
            <person name="Makela M.R."/>
            <person name="Henrissat B."/>
            <person name="Grigoriev I.V."/>
            <person name="Crouch J.A."/>
            <person name="De Vries R.P."/>
            <person name="Sukno S.A."/>
            <person name="Thon M.R."/>
        </authorList>
    </citation>
    <scope>NUCLEOTIDE SEQUENCE</scope>
    <source>
        <strain evidence="8">CBS 125086</strain>
    </source>
</reference>
<dbReference type="Gene3D" id="3.50.50.60">
    <property type="entry name" value="FAD/NAD(P)-binding domain"/>
    <property type="match status" value="1"/>
</dbReference>
<dbReference type="PRINTS" id="PR00420">
    <property type="entry name" value="RNGMNOXGNASE"/>
</dbReference>
<dbReference type="SUPFAM" id="SSF52833">
    <property type="entry name" value="Thioredoxin-like"/>
    <property type="match status" value="1"/>
</dbReference>
<name>A0AAD8UUG3_9PEZI</name>
<sequence>MAKSLPSCTWKNGYLAPADHEAIWSQQQYFTGPQGEPSHYGIQPENDEFTSTAENSYGRSRLRTWPALYNGTLAPGGPPSWWDPAQEVDVIICGAGPFGLEMAMNLARQGISFRIVDKTERPCLSGRADGLQPRGLEYLESWGVGTEGAEEGPILNSTVLYRNGEKLLHGWSRQCDSRYKGVHVITQGQVEKIYVRDLLRHRAVVERCATVESFKVQEGQGSDYPVSAVIKNLKSGKTENVRAKYLIGADGASSKIRKTLGIPFDGLETSCFWAIMDCEFKTDYPHILGFNYLSHSEYGGCIVIPREQGQTRFYVQITGAKAEKVEAAMKVSRRSNDSAVGETQIHDHGITPDEVLEHLNKIMAPWKVEFASAMSWFALWRVNERVARTYSSQDGRVWIGGDAAHVHSTMGAFGLNSSIYDAANLGWKLGLSIRGHARPDVLLPTYDCERRLYANRVIRTSGANLRFICNLKLPLAQLRGLGDELEAHDMALPELDGTVEADRRFVNDFYRRNAFFLMGVEGPTVVSAICPEMGKGPSASEPAARSSSHPTTVANGVRAPSPRVCLETNRTGYLYDRMRGVGRFHILVFASDLRGPAREGLAHLCQFGLGDGPSGFWARFGGSDRFNLLLITKALPHQSRQLLLGGGGHVVNGNTARPRLTRLADLATVVYDDRAPDEDAHYTYGINHARGAVIVVRPDLMIGMSAWPEDSESIKGYFTGFLNEVNAR</sequence>
<dbReference type="PANTHER" id="PTHR43004:SF20">
    <property type="entry name" value="2-MONOOXYGENASE, PUTATIVE (AFU_ORTHOLOGUE AFUA_1G13660)-RELATED"/>
    <property type="match status" value="1"/>
</dbReference>
<keyword evidence="4" id="KW-0560">Oxidoreductase</keyword>
<dbReference type="Pfam" id="PF07976">
    <property type="entry name" value="Phe_hydrox_dim"/>
    <property type="match status" value="1"/>
</dbReference>